<dbReference type="EMBL" id="QGNW01000384">
    <property type="protein sequence ID" value="RVW73779.1"/>
    <property type="molecule type" value="Genomic_DNA"/>
</dbReference>
<feature type="region of interest" description="Disordered" evidence="1">
    <location>
        <begin position="77"/>
        <end position="99"/>
    </location>
</feature>
<protein>
    <submittedName>
        <fullName evidence="2">Uncharacterized protein</fullName>
    </submittedName>
</protein>
<evidence type="ECO:0000313" key="3">
    <source>
        <dbReference type="Proteomes" id="UP000288805"/>
    </source>
</evidence>
<dbReference type="AlphaFoldDB" id="A0A438GNJ1"/>
<organism evidence="2 3">
    <name type="scientific">Vitis vinifera</name>
    <name type="common">Grape</name>
    <dbReference type="NCBI Taxonomy" id="29760"/>
    <lineage>
        <taxon>Eukaryota</taxon>
        <taxon>Viridiplantae</taxon>
        <taxon>Streptophyta</taxon>
        <taxon>Embryophyta</taxon>
        <taxon>Tracheophyta</taxon>
        <taxon>Spermatophyta</taxon>
        <taxon>Magnoliopsida</taxon>
        <taxon>eudicotyledons</taxon>
        <taxon>Gunneridae</taxon>
        <taxon>Pentapetalae</taxon>
        <taxon>rosids</taxon>
        <taxon>Vitales</taxon>
        <taxon>Vitaceae</taxon>
        <taxon>Viteae</taxon>
        <taxon>Vitis</taxon>
    </lineage>
</organism>
<proteinExistence type="predicted"/>
<feature type="compositionally biased region" description="Basic residues" evidence="1">
    <location>
        <begin position="77"/>
        <end position="86"/>
    </location>
</feature>
<name>A0A438GNJ1_VITVI</name>
<accession>A0A438GNJ1</accession>
<comment type="caution">
    <text evidence="2">The sequence shown here is derived from an EMBL/GenBank/DDBJ whole genome shotgun (WGS) entry which is preliminary data.</text>
</comment>
<sequence length="99" mass="11182">MGAYSHFDSVHSLYSFLLELPNSFASSLFLVEGSRFSSLLQILQRFESSPALEHSHLSILDSIASLYRISILNRQSSHHGYRKRPYHHEGGSDVAEFGN</sequence>
<evidence type="ECO:0000256" key="1">
    <source>
        <dbReference type="SAM" id="MobiDB-lite"/>
    </source>
</evidence>
<evidence type="ECO:0000313" key="2">
    <source>
        <dbReference type="EMBL" id="RVW73779.1"/>
    </source>
</evidence>
<gene>
    <name evidence="2" type="ORF">CK203_057612</name>
</gene>
<reference evidence="2 3" key="1">
    <citation type="journal article" date="2018" name="PLoS Genet.">
        <title>Population sequencing reveals clonal diversity and ancestral inbreeding in the grapevine cultivar Chardonnay.</title>
        <authorList>
            <person name="Roach M.J."/>
            <person name="Johnson D.L."/>
            <person name="Bohlmann J."/>
            <person name="van Vuuren H.J."/>
            <person name="Jones S.J."/>
            <person name="Pretorius I.S."/>
            <person name="Schmidt S.A."/>
            <person name="Borneman A.R."/>
        </authorList>
    </citation>
    <scope>NUCLEOTIDE SEQUENCE [LARGE SCALE GENOMIC DNA]</scope>
    <source>
        <strain evidence="3">cv. Chardonnay</strain>
        <tissue evidence="2">Leaf</tissue>
    </source>
</reference>
<dbReference type="Proteomes" id="UP000288805">
    <property type="component" value="Unassembled WGS sequence"/>
</dbReference>